<dbReference type="Gene3D" id="2.40.33.20">
    <property type="entry name" value="PK beta-barrel domain-like"/>
    <property type="match status" value="1"/>
</dbReference>
<dbReference type="PROSITE" id="PS51340">
    <property type="entry name" value="MOSC"/>
    <property type="match status" value="1"/>
</dbReference>
<dbReference type="OrthoDB" id="9786134at2"/>
<dbReference type="SUPFAM" id="SSF50800">
    <property type="entry name" value="PK beta-barrel domain-like"/>
    <property type="match status" value="1"/>
</dbReference>
<dbReference type="EMBL" id="AP019308">
    <property type="protein sequence ID" value="BBH19934.1"/>
    <property type="molecule type" value="Genomic_DNA"/>
</dbReference>
<dbReference type="GO" id="GO:0030151">
    <property type="term" value="F:molybdenum ion binding"/>
    <property type="evidence" value="ECO:0007669"/>
    <property type="project" value="InterPro"/>
</dbReference>
<accession>A0A3G9J9G1</accession>
<dbReference type="PANTHER" id="PTHR30212">
    <property type="entry name" value="PROTEIN YIIM"/>
    <property type="match status" value="1"/>
</dbReference>
<dbReference type="InterPro" id="IPR005163">
    <property type="entry name" value="Tri_helical_YiiM-like"/>
</dbReference>
<dbReference type="KEGG" id="pbk:Back11_12790"/>
<dbReference type="PANTHER" id="PTHR30212:SF4">
    <property type="entry name" value="MOSC DOMAIN-CONTAINING PROTEIN"/>
    <property type="match status" value="1"/>
</dbReference>
<evidence type="ECO:0000313" key="2">
    <source>
        <dbReference type="Proteomes" id="UP000275368"/>
    </source>
</evidence>
<keyword evidence="2" id="KW-1185">Reference proteome</keyword>
<name>A0A3G9J9G1_9BACL</name>
<proteinExistence type="predicted"/>
<reference evidence="1 2" key="1">
    <citation type="submission" date="2018-11" db="EMBL/GenBank/DDBJ databases">
        <title>Complete genome sequence of Paenibacillus baekrokdamisoli strain KCTC 33723.</title>
        <authorList>
            <person name="Kang S.W."/>
            <person name="Lee K.C."/>
            <person name="Kim K.K."/>
            <person name="Kim J.S."/>
            <person name="Kim D.S."/>
            <person name="Ko S.H."/>
            <person name="Yang S.H."/>
            <person name="Lee J.S."/>
        </authorList>
    </citation>
    <scope>NUCLEOTIDE SEQUENCE [LARGE SCALE GENOMIC DNA]</scope>
    <source>
        <strain evidence="1 2">KCTC 33723</strain>
    </source>
</reference>
<gene>
    <name evidence="1" type="primary">yflK</name>
    <name evidence="1" type="ORF">Back11_12790</name>
</gene>
<dbReference type="InterPro" id="IPR011037">
    <property type="entry name" value="Pyrv_Knase-like_insert_dom_sf"/>
</dbReference>
<dbReference type="AlphaFoldDB" id="A0A3G9J9G1"/>
<dbReference type="Pfam" id="PF03475">
    <property type="entry name" value="YiiM_3-alpha"/>
    <property type="match status" value="1"/>
</dbReference>
<dbReference type="GO" id="GO:0030170">
    <property type="term" value="F:pyridoxal phosphate binding"/>
    <property type="evidence" value="ECO:0007669"/>
    <property type="project" value="InterPro"/>
</dbReference>
<protein>
    <submittedName>
        <fullName evidence="1">Uncharacterized protein</fullName>
    </submittedName>
</protein>
<dbReference type="Pfam" id="PF03473">
    <property type="entry name" value="MOSC"/>
    <property type="match status" value="1"/>
</dbReference>
<sequence>MLSVGRLLSLNIAKAVSIPYGSKQVDTGIFKKPSERPLLLTKNGIDGDEQADLINHGGPDKAICVYSADHYPYWQEVWKQPVASGAFGENFTVSGMTEELISIGDIIRVGQAFVQVSQPRSPCFKLGVKHNNPKLQLHVQQTGYTGFYFRVLKEGIVQEGDELFLDKRHPAAFTIREANLLMYVNKTDRNNMIRLLGIEELSESWRDSFISKLAALTAEND</sequence>
<organism evidence="1 2">
    <name type="scientific">Paenibacillus baekrokdamisoli</name>
    <dbReference type="NCBI Taxonomy" id="1712516"/>
    <lineage>
        <taxon>Bacteria</taxon>
        <taxon>Bacillati</taxon>
        <taxon>Bacillota</taxon>
        <taxon>Bacilli</taxon>
        <taxon>Bacillales</taxon>
        <taxon>Paenibacillaceae</taxon>
        <taxon>Paenibacillus</taxon>
    </lineage>
</organism>
<dbReference type="InterPro" id="IPR005302">
    <property type="entry name" value="MoCF_Sase_C"/>
</dbReference>
<dbReference type="RefSeq" id="WP_125654634.1">
    <property type="nucleotide sequence ID" value="NZ_AP019308.1"/>
</dbReference>
<evidence type="ECO:0000313" key="1">
    <source>
        <dbReference type="EMBL" id="BBH19934.1"/>
    </source>
</evidence>
<dbReference type="InterPro" id="IPR052353">
    <property type="entry name" value="Benzoxazolinone_Detox_Enz"/>
</dbReference>
<dbReference type="Proteomes" id="UP000275368">
    <property type="component" value="Chromosome"/>
</dbReference>
<dbReference type="GO" id="GO:0003824">
    <property type="term" value="F:catalytic activity"/>
    <property type="evidence" value="ECO:0007669"/>
    <property type="project" value="InterPro"/>
</dbReference>